<evidence type="ECO:0000313" key="2">
    <source>
        <dbReference type="Proteomes" id="UP000095472"/>
    </source>
</evidence>
<keyword evidence="2" id="KW-1185">Reference proteome</keyword>
<name>A0ACD5GWS9_9CYAN</name>
<organism evidence="1 2">
    <name type="scientific">Desertifilum tharense IPPAS B-1220</name>
    <dbReference type="NCBI Taxonomy" id="1781255"/>
    <lineage>
        <taxon>Bacteria</taxon>
        <taxon>Bacillati</taxon>
        <taxon>Cyanobacteriota</taxon>
        <taxon>Cyanophyceae</taxon>
        <taxon>Desertifilales</taxon>
        <taxon>Desertifilaceae</taxon>
        <taxon>Desertifilum</taxon>
    </lineage>
</organism>
<accession>A0ACD5GWS9</accession>
<reference evidence="1 2" key="1">
    <citation type="journal article" date="2016" name="Genome Announc.">
        <title>Draft Genome Sequence of the Thermotolerant Cyanobacterium Desertifilum sp. IPPAS B-1220.</title>
        <authorList>
            <person name="Mironov K.S."/>
            <person name="Sinetova M.A."/>
            <person name="Bolatkhan K."/>
            <person name="Zayadan B.K."/>
            <person name="Ustinova V.V."/>
            <person name="Kupriyanova E.V."/>
            <person name="Skrypnik A.N."/>
            <person name="Gogoleva N.E."/>
            <person name="Gogolev Y.V."/>
            <person name="Los D.A."/>
        </authorList>
    </citation>
    <scope>NUCLEOTIDE SEQUENCE [LARGE SCALE GENOMIC DNA]</scope>
    <source>
        <strain evidence="1 2">IPPAS B-1220</strain>
    </source>
</reference>
<dbReference type="Proteomes" id="UP000095472">
    <property type="component" value="Chromosome"/>
</dbReference>
<sequence>MKIGHIEIGCETDIDTLVISQLQTGSVWFIPEDRFPRNGMIRAIVVRRRYRNRRSLNSVCRAMPNASSAFHPD</sequence>
<dbReference type="EMBL" id="CP182909">
    <property type="protein sequence ID" value="XPM65237.1"/>
    <property type="molecule type" value="Genomic_DNA"/>
</dbReference>
<gene>
    <name evidence="1" type="ORF">BH720_005540</name>
</gene>
<evidence type="ECO:0000313" key="1">
    <source>
        <dbReference type="EMBL" id="XPM65237.1"/>
    </source>
</evidence>
<protein>
    <submittedName>
        <fullName evidence="1">Uncharacterized protein</fullName>
    </submittedName>
</protein>
<proteinExistence type="predicted"/>